<feature type="compositionally biased region" description="Polar residues" evidence="1">
    <location>
        <begin position="47"/>
        <end position="56"/>
    </location>
</feature>
<protein>
    <submittedName>
        <fullName evidence="2">Uncharacterized protein</fullName>
    </submittedName>
</protein>
<evidence type="ECO:0000313" key="3">
    <source>
        <dbReference type="Proteomes" id="UP000886998"/>
    </source>
</evidence>
<keyword evidence="3" id="KW-1185">Reference proteome</keyword>
<dbReference type="Proteomes" id="UP000886998">
    <property type="component" value="Unassembled WGS sequence"/>
</dbReference>
<dbReference type="EMBL" id="BMAV01024668">
    <property type="protein sequence ID" value="GFS35159.1"/>
    <property type="molecule type" value="Genomic_DNA"/>
</dbReference>
<name>A0A8X6I8D1_9ARAC</name>
<proteinExistence type="predicted"/>
<evidence type="ECO:0000256" key="1">
    <source>
        <dbReference type="SAM" id="MobiDB-lite"/>
    </source>
</evidence>
<reference evidence="2" key="1">
    <citation type="submission" date="2020-08" db="EMBL/GenBank/DDBJ databases">
        <title>Multicomponent nature underlies the extraordinary mechanical properties of spider dragline silk.</title>
        <authorList>
            <person name="Kono N."/>
            <person name="Nakamura H."/>
            <person name="Mori M."/>
            <person name="Yoshida Y."/>
            <person name="Ohtoshi R."/>
            <person name="Malay A.D."/>
            <person name="Moran D.A.P."/>
            <person name="Tomita M."/>
            <person name="Numata K."/>
            <person name="Arakawa K."/>
        </authorList>
    </citation>
    <scope>NUCLEOTIDE SEQUENCE</scope>
</reference>
<accession>A0A8X6I8D1</accession>
<evidence type="ECO:0000313" key="2">
    <source>
        <dbReference type="EMBL" id="GFS35159.1"/>
    </source>
</evidence>
<comment type="caution">
    <text evidence="2">The sequence shown here is derived from an EMBL/GenBank/DDBJ whole genome shotgun (WGS) entry which is preliminary data.</text>
</comment>
<feature type="region of interest" description="Disordered" evidence="1">
    <location>
        <begin position="1"/>
        <end position="66"/>
    </location>
</feature>
<organism evidence="2 3">
    <name type="scientific">Trichonephila inaurata madagascariensis</name>
    <dbReference type="NCBI Taxonomy" id="2747483"/>
    <lineage>
        <taxon>Eukaryota</taxon>
        <taxon>Metazoa</taxon>
        <taxon>Ecdysozoa</taxon>
        <taxon>Arthropoda</taxon>
        <taxon>Chelicerata</taxon>
        <taxon>Arachnida</taxon>
        <taxon>Araneae</taxon>
        <taxon>Araneomorphae</taxon>
        <taxon>Entelegynae</taxon>
        <taxon>Araneoidea</taxon>
        <taxon>Nephilidae</taxon>
        <taxon>Trichonephila</taxon>
        <taxon>Trichonephila inaurata</taxon>
    </lineage>
</organism>
<gene>
    <name evidence="2" type="ORF">TNIN_405501</name>
</gene>
<sequence>MSASKGKSLQMSFPNPDTAANIGHKPTERDAESAHSDLRSQSHRVHNSLSKATLSPSAVVELQPDF</sequence>
<feature type="compositionally biased region" description="Polar residues" evidence="1">
    <location>
        <begin position="1"/>
        <end position="15"/>
    </location>
</feature>
<dbReference type="AlphaFoldDB" id="A0A8X6I8D1"/>
<feature type="compositionally biased region" description="Basic and acidic residues" evidence="1">
    <location>
        <begin position="25"/>
        <end position="40"/>
    </location>
</feature>